<keyword evidence="3 6" id="KW-0227">DNA damage</keyword>
<name>A0A3M6RRX3_9BURK</name>
<dbReference type="Pfam" id="PF03852">
    <property type="entry name" value="Vsr"/>
    <property type="match status" value="1"/>
</dbReference>
<keyword evidence="2 6" id="KW-0255">Endonuclease</keyword>
<evidence type="ECO:0000313" key="7">
    <source>
        <dbReference type="EMBL" id="RMX18183.1"/>
    </source>
</evidence>
<keyword evidence="4 6" id="KW-0378">Hydrolase</keyword>
<protein>
    <recommendedName>
        <fullName evidence="6">Very short patch repair endonuclease</fullName>
        <ecNumber evidence="6">3.1.-.-</ecNumber>
    </recommendedName>
</protein>
<evidence type="ECO:0000256" key="5">
    <source>
        <dbReference type="ARBA" id="ARBA00023204"/>
    </source>
</evidence>
<dbReference type="GO" id="GO:0004519">
    <property type="term" value="F:endonuclease activity"/>
    <property type="evidence" value="ECO:0007669"/>
    <property type="project" value="UniProtKB-KW"/>
</dbReference>
<dbReference type="AlphaFoldDB" id="A0A3M6RRX3"/>
<dbReference type="CDD" id="cd00221">
    <property type="entry name" value="Vsr"/>
    <property type="match status" value="1"/>
</dbReference>
<comment type="function">
    <text evidence="6">May nick specific sequences that contain T:G mispairs resulting from m5C-deamination.</text>
</comment>
<keyword evidence="5 6" id="KW-0234">DNA repair</keyword>
<dbReference type="InterPro" id="IPR004603">
    <property type="entry name" value="DNA_mismatch_endonuc_vsr"/>
</dbReference>
<organism evidence="7 8">
    <name type="scientific">Vandammella animalimorsus</name>
    <dbReference type="NCBI Taxonomy" id="2029117"/>
    <lineage>
        <taxon>Bacteria</taxon>
        <taxon>Pseudomonadati</taxon>
        <taxon>Pseudomonadota</taxon>
        <taxon>Betaproteobacteria</taxon>
        <taxon>Burkholderiales</taxon>
        <taxon>Comamonadaceae</taxon>
        <taxon>Vandammella</taxon>
    </lineage>
</organism>
<dbReference type="SUPFAM" id="SSF52980">
    <property type="entry name" value="Restriction endonuclease-like"/>
    <property type="match status" value="1"/>
</dbReference>
<gene>
    <name evidence="7" type="primary">vsr</name>
    <name evidence="7" type="ORF">EBQ34_03195</name>
</gene>
<evidence type="ECO:0000256" key="6">
    <source>
        <dbReference type="PIRNR" id="PIRNR018267"/>
    </source>
</evidence>
<keyword evidence="1 6" id="KW-0540">Nuclease</keyword>
<dbReference type="PIRSF" id="PIRSF018267">
    <property type="entry name" value="VSR_endonuc"/>
    <property type="match status" value="1"/>
</dbReference>
<evidence type="ECO:0000256" key="4">
    <source>
        <dbReference type="ARBA" id="ARBA00022801"/>
    </source>
</evidence>
<dbReference type="NCBIfam" id="TIGR00632">
    <property type="entry name" value="vsr"/>
    <property type="match status" value="1"/>
</dbReference>
<dbReference type="EMBL" id="RDQJ01000003">
    <property type="protein sequence ID" value="RMX18183.1"/>
    <property type="molecule type" value="Genomic_DNA"/>
</dbReference>
<evidence type="ECO:0000313" key="8">
    <source>
        <dbReference type="Proteomes" id="UP000275180"/>
    </source>
</evidence>
<accession>A0A3M6RRX3</accession>
<proteinExistence type="inferred from homology"/>
<dbReference type="Proteomes" id="UP000275180">
    <property type="component" value="Unassembled WGS sequence"/>
</dbReference>
<sequence>MTRSENMSRIRGKDTGPEMMVRRAFWKAGLRYRLHDKRLPGSPDLVFPGRRIAVFVHGCFWHCHDGCRNFRIPKTRTEWWTAKLALNTARDAKVRAELEASGWYVYVIWECETADPGFLDGLARKFKALKAAHL</sequence>
<dbReference type="EC" id="3.1.-.-" evidence="6"/>
<dbReference type="GO" id="GO:0006298">
    <property type="term" value="P:mismatch repair"/>
    <property type="evidence" value="ECO:0007669"/>
    <property type="project" value="UniProtKB-UniRule"/>
</dbReference>
<evidence type="ECO:0000256" key="1">
    <source>
        <dbReference type="ARBA" id="ARBA00022722"/>
    </source>
</evidence>
<dbReference type="OrthoDB" id="9801520at2"/>
<dbReference type="Gene3D" id="3.40.960.10">
    <property type="entry name" value="VSR Endonuclease"/>
    <property type="match status" value="1"/>
</dbReference>
<dbReference type="GO" id="GO:0016787">
    <property type="term" value="F:hydrolase activity"/>
    <property type="evidence" value="ECO:0007669"/>
    <property type="project" value="UniProtKB-KW"/>
</dbReference>
<evidence type="ECO:0000256" key="3">
    <source>
        <dbReference type="ARBA" id="ARBA00022763"/>
    </source>
</evidence>
<dbReference type="InterPro" id="IPR011335">
    <property type="entry name" value="Restrct_endonuc-II-like"/>
</dbReference>
<comment type="similarity">
    <text evidence="6">Belongs to the vsr family.</text>
</comment>
<evidence type="ECO:0000256" key="2">
    <source>
        <dbReference type="ARBA" id="ARBA00022759"/>
    </source>
</evidence>
<reference evidence="7 8" key="1">
    <citation type="submission" date="2018-10" db="EMBL/GenBank/DDBJ databases">
        <title>Comamonadaceae CDC group NO-1 genome sequencing and assembly.</title>
        <authorList>
            <person name="Bernier A.-M."/>
            <person name="Bernard K."/>
        </authorList>
    </citation>
    <scope>NUCLEOTIDE SEQUENCE [LARGE SCALE GENOMIC DNA]</scope>
    <source>
        <strain evidence="7 8">NML180582</strain>
    </source>
</reference>
<comment type="caution">
    <text evidence="7">The sequence shown here is derived from an EMBL/GenBank/DDBJ whole genome shotgun (WGS) entry which is preliminary data.</text>
</comment>